<dbReference type="AlphaFoldDB" id="A0A9X3EZZ0"/>
<reference evidence="3" key="1">
    <citation type="submission" date="2022-11" db="EMBL/GenBank/DDBJ databases">
        <title>Minimal conservation of predation-associated metabolite biosynthetic gene clusters underscores biosynthetic potential of Myxococcota including descriptions for ten novel species: Archangium lansinium sp. nov., Myxococcus landrumus sp. nov., Nannocystis bai.</title>
        <authorList>
            <person name="Ahearne A."/>
            <person name="Stevens C."/>
            <person name="Phillips K."/>
        </authorList>
    </citation>
    <scope>NUCLEOTIDE SEQUENCE</scope>
    <source>
        <strain evidence="3">Na p29</strain>
    </source>
</reference>
<protein>
    <submittedName>
        <fullName evidence="3">DUF4838 domain-containing protein</fullName>
    </submittedName>
</protein>
<organism evidence="3 4">
    <name type="scientific">Nannocystis pusilla</name>
    <dbReference type="NCBI Taxonomy" id="889268"/>
    <lineage>
        <taxon>Bacteria</taxon>
        <taxon>Pseudomonadati</taxon>
        <taxon>Myxococcota</taxon>
        <taxon>Polyangia</taxon>
        <taxon>Nannocystales</taxon>
        <taxon>Nannocystaceae</taxon>
        <taxon>Nannocystis</taxon>
    </lineage>
</organism>
<dbReference type="InterPro" id="IPR032287">
    <property type="entry name" value="DUF4838"/>
</dbReference>
<dbReference type="RefSeq" id="WP_267777365.1">
    <property type="nucleotide sequence ID" value="NZ_JAPNKE010000002.1"/>
</dbReference>
<dbReference type="Gene3D" id="3.30.379.10">
    <property type="entry name" value="Chitobiase/beta-hexosaminidase domain 2-like"/>
    <property type="match status" value="1"/>
</dbReference>
<feature type="region of interest" description="Disordered" evidence="2">
    <location>
        <begin position="1"/>
        <end position="34"/>
    </location>
</feature>
<dbReference type="PANTHER" id="PTHR47406">
    <property type="entry name" value="COAGULATION FACTOR 5/8 TYPE, C-TERMINAL"/>
    <property type="match status" value="1"/>
</dbReference>
<evidence type="ECO:0000313" key="4">
    <source>
        <dbReference type="Proteomes" id="UP001150924"/>
    </source>
</evidence>
<evidence type="ECO:0000313" key="3">
    <source>
        <dbReference type="EMBL" id="MCY1013432.1"/>
    </source>
</evidence>
<dbReference type="GO" id="GO:0016787">
    <property type="term" value="F:hydrolase activity"/>
    <property type="evidence" value="ECO:0007669"/>
    <property type="project" value="UniProtKB-KW"/>
</dbReference>
<accession>A0A9X3EZZ0</accession>
<proteinExistence type="predicted"/>
<dbReference type="Pfam" id="PF16126">
    <property type="entry name" value="DUF4838"/>
    <property type="match status" value="1"/>
</dbReference>
<dbReference type="GO" id="GO:0005975">
    <property type="term" value="P:carbohydrate metabolic process"/>
    <property type="evidence" value="ECO:0007669"/>
    <property type="project" value="UniProtKB-ARBA"/>
</dbReference>
<sequence length="320" mass="34237">MSTTTGSGTQVGSTSEAPPTTSDTAAADMGPPIDPLTLEPAATVIVTPVMPDGQVTNAASFLQAWLRRVSGVMDGFAIVAEPDLGDPAGKVVLALDRTQWADAAELDGLWHEGFVLRRTDDRVVIAGGGPRGTFMGVVGFLDRFVGVRFYMPGELFTAVPPPGPITLGAVDVVDEPYARSVFMTGVAGVPGDGDWTALNAVDNRRLGGTHQHNMYEVFPPEKYMAKYPEIYPVVNGVPYVPTPGDQGWQPCFSEPTLVDAAEETALAYFAANPTHAYLSFSINDSGARCERDPQDDTYAATYWTFMNDLATRLAPHCRTS</sequence>
<comment type="caution">
    <text evidence="3">The sequence shown here is derived from an EMBL/GenBank/DDBJ whole genome shotgun (WGS) entry which is preliminary data.</text>
</comment>
<dbReference type="SUPFAM" id="SSF55545">
    <property type="entry name" value="beta-N-acetylhexosaminidase-like domain"/>
    <property type="match status" value="1"/>
</dbReference>
<evidence type="ECO:0000256" key="2">
    <source>
        <dbReference type="SAM" id="MobiDB-lite"/>
    </source>
</evidence>
<evidence type="ECO:0000256" key="1">
    <source>
        <dbReference type="ARBA" id="ARBA00022801"/>
    </source>
</evidence>
<dbReference type="EMBL" id="JAPNKE010000002">
    <property type="protein sequence ID" value="MCY1013432.1"/>
    <property type="molecule type" value="Genomic_DNA"/>
</dbReference>
<name>A0A9X3EZZ0_9BACT</name>
<keyword evidence="1" id="KW-0378">Hydrolase</keyword>
<dbReference type="Proteomes" id="UP001150924">
    <property type="component" value="Unassembled WGS sequence"/>
</dbReference>
<keyword evidence="4" id="KW-1185">Reference proteome</keyword>
<dbReference type="PANTHER" id="PTHR47406:SF2">
    <property type="entry name" value="ALPHA GLUCURONIDASE N-TERMINAL DOMAIN-CONTAINING PROTEIN"/>
    <property type="match status" value="1"/>
</dbReference>
<feature type="compositionally biased region" description="Low complexity" evidence="2">
    <location>
        <begin position="1"/>
        <end position="28"/>
    </location>
</feature>
<dbReference type="InterPro" id="IPR029018">
    <property type="entry name" value="Hex-like_dom2"/>
</dbReference>
<gene>
    <name evidence="3" type="ORF">OV079_49480</name>
</gene>